<reference evidence="13 14" key="1">
    <citation type="submission" date="2021-03" db="EMBL/GenBank/DDBJ databases">
        <title>Genomic and phenotypic characterization of Chloracidobacterium isolates provides evidence for multiple species.</title>
        <authorList>
            <person name="Saini M.K."/>
            <person name="Costas A.M.G."/>
            <person name="Tank M."/>
            <person name="Bryant D.A."/>
        </authorList>
    </citation>
    <scope>NUCLEOTIDE SEQUENCE [LARGE SCALE GENOMIC DNA]</scope>
    <source>
        <strain evidence="13 14">BV2-C</strain>
    </source>
</reference>
<dbReference type="PANTHER" id="PTHR43096:SF48">
    <property type="entry name" value="CHAPERONE PROTEIN DNAJ"/>
    <property type="match status" value="1"/>
</dbReference>
<comment type="subunit">
    <text evidence="9">Homodimer.</text>
</comment>
<feature type="domain" description="CR-type" evidence="12">
    <location>
        <begin position="137"/>
        <end position="215"/>
    </location>
</feature>
<dbReference type="PROSITE" id="PS51188">
    <property type="entry name" value="ZF_CR"/>
    <property type="match status" value="1"/>
</dbReference>
<comment type="cofactor">
    <cofactor evidence="9">
        <name>Zn(2+)</name>
        <dbReference type="ChEBI" id="CHEBI:29105"/>
    </cofactor>
    <text evidence="9">Binds 2 Zn(2+) ions per monomer.</text>
</comment>
<feature type="zinc finger region" description="CR-type" evidence="10">
    <location>
        <begin position="137"/>
        <end position="215"/>
    </location>
</feature>
<dbReference type="Gene3D" id="2.10.230.10">
    <property type="entry name" value="Heat shock protein DnaJ, cysteine-rich domain"/>
    <property type="match status" value="1"/>
</dbReference>
<dbReference type="InterPro" id="IPR036410">
    <property type="entry name" value="HSP_DnaJ_Cys-rich_dom_sf"/>
</dbReference>
<dbReference type="NCBIfam" id="TIGR02349">
    <property type="entry name" value="DnaJ_bact"/>
    <property type="match status" value="1"/>
</dbReference>
<dbReference type="Gene3D" id="1.10.287.110">
    <property type="entry name" value="DnaJ domain"/>
    <property type="match status" value="1"/>
</dbReference>
<keyword evidence="13" id="KW-0560">Oxidoreductase</keyword>
<dbReference type="InterPro" id="IPR008971">
    <property type="entry name" value="HSP40/DnaJ_pept-bd"/>
</dbReference>
<gene>
    <name evidence="9 13" type="primary">dnaJ</name>
    <name evidence="13" type="ORF">J8C06_04300</name>
</gene>
<dbReference type="InterPro" id="IPR012724">
    <property type="entry name" value="DnaJ"/>
</dbReference>
<accession>A0ABX8BDQ1</accession>
<evidence type="ECO:0000313" key="14">
    <source>
        <dbReference type="Proteomes" id="UP000676506"/>
    </source>
</evidence>
<keyword evidence="14" id="KW-1185">Reference proteome</keyword>
<protein>
    <recommendedName>
        <fullName evidence="9">Chaperone protein DnaJ</fullName>
    </recommendedName>
</protein>
<dbReference type="RefSeq" id="WP_211429555.1">
    <property type="nucleotide sequence ID" value="NZ_CP072648.1"/>
</dbReference>
<dbReference type="Proteomes" id="UP000676506">
    <property type="component" value="Chromosome 1"/>
</dbReference>
<feature type="binding site" evidence="9">
    <location>
        <position position="203"/>
    </location>
    <ligand>
        <name>Zn(2+)</name>
        <dbReference type="ChEBI" id="CHEBI:29105"/>
        <label>1</label>
    </ligand>
</feature>
<evidence type="ECO:0000256" key="7">
    <source>
        <dbReference type="ARBA" id="ARBA00023016"/>
    </source>
</evidence>
<evidence type="ECO:0000256" key="10">
    <source>
        <dbReference type="PROSITE-ProRule" id="PRU00546"/>
    </source>
</evidence>
<dbReference type="EMBL" id="CP072648">
    <property type="protein sequence ID" value="QUW03665.1"/>
    <property type="molecule type" value="Genomic_DNA"/>
</dbReference>
<comment type="function">
    <text evidence="9">Participates actively in the response to hyperosmotic and heat shock by preventing the aggregation of stress-denatured proteins and by disaggregating proteins, also in an autonomous, DnaK-independent fashion. Unfolded proteins bind initially to DnaJ; upon interaction with the DnaJ-bound protein, DnaK hydrolyzes its bound ATP, resulting in the formation of a stable complex. GrpE releases ADP from DnaK; ATP binding to DnaK triggers the release of the substrate protein, thus completing the reaction cycle. Several rounds of ATP-dependent interactions between DnaJ, DnaK and GrpE are required for fully efficient folding. Also involved, together with DnaK and GrpE, in the DNA replication of plasmids through activation of initiation proteins.</text>
</comment>
<name>A0ABX8BDQ1_9BACT</name>
<keyword evidence="6 9" id="KW-0862">Zinc</keyword>
<proteinExistence type="inferred from homology"/>
<organism evidence="13 14">
    <name type="scientific">Chloracidobacterium validum</name>
    <dbReference type="NCBI Taxonomy" id="2821543"/>
    <lineage>
        <taxon>Bacteria</taxon>
        <taxon>Pseudomonadati</taxon>
        <taxon>Acidobacteriota</taxon>
        <taxon>Terriglobia</taxon>
        <taxon>Terriglobales</taxon>
        <taxon>Acidobacteriaceae</taxon>
        <taxon>Chloracidobacterium</taxon>
    </lineage>
</organism>
<keyword evidence="7 9" id="KW-0346">Stress response</keyword>
<comment type="domain">
    <text evidence="9">The J domain is necessary and sufficient to stimulate DnaK ATPase activity. Zinc center 1 plays an important role in the autonomous, DnaK-independent chaperone activity of DnaJ. Zinc center 2 is essential for interaction with DnaK and for DnaJ activity.</text>
</comment>
<feature type="binding site" evidence="9">
    <location>
        <position position="150"/>
    </location>
    <ligand>
        <name>Zn(2+)</name>
        <dbReference type="ChEBI" id="CHEBI:29105"/>
        <label>1</label>
    </ligand>
</feature>
<dbReference type="SUPFAM" id="SSF57938">
    <property type="entry name" value="DnaJ/Hsp40 cysteine-rich domain"/>
    <property type="match status" value="1"/>
</dbReference>
<dbReference type="InterPro" id="IPR036869">
    <property type="entry name" value="J_dom_sf"/>
</dbReference>
<keyword evidence="2 9" id="KW-0235">DNA replication</keyword>
<dbReference type="SUPFAM" id="SSF49493">
    <property type="entry name" value="HSP40/DnaJ peptide-binding domain"/>
    <property type="match status" value="2"/>
</dbReference>
<feature type="binding site" evidence="9">
    <location>
        <position position="153"/>
    </location>
    <ligand>
        <name>Zn(2+)</name>
        <dbReference type="ChEBI" id="CHEBI:29105"/>
        <label>1</label>
    </ligand>
</feature>
<comment type="similarity">
    <text evidence="9">Belongs to the DnaJ family.</text>
</comment>
<dbReference type="PRINTS" id="PR00625">
    <property type="entry name" value="JDOMAIN"/>
</dbReference>
<dbReference type="HAMAP" id="MF_01152">
    <property type="entry name" value="DnaJ"/>
    <property type="match status" value="1"/>
</dbReference>
<dbReference type="InterPro" id="IPR002939">
    <property type="entry name" value="DnaJ_C"/>
</dbReference>
<dbReference type="CDD" id="cd10747">
    <property type="entry name" value="DnaJ_C"/>
    <property type="match status" value="1"/>
</dbReference>
<keyword evidence="1 9" id="KW-0963">Cytoplasm</keyword>
<dbReference type="SUPFAM" id="SSF46565">
    <property type="entry name" value="Chaperone J-domain"/>
    <property type="match status" value="1"/>
</dbReference>
<dbReference type="Gene3D" id="2.60.260.20">
    <property type="entry name" value="Urease metallochaperone UreE, N-terminal domain"/>
    <property type="match status" value="2"/>
</dbReference>
<feature type="binding site" evidence="9">
    <location>
        <position position="189"/>
    </location>
    <ligand>
        <name>Zn(2+)</name>
        <dbReference type="ChEBI" id="CHEBI:29105"/>
        <label>2</label>
    </ligand>
</feature>
<dbReference type="CDD" id="cd10719">
    <property type="entry name" value="DnaJ_zf"/>
    <property type="match status" value="1"/>
</dbReference>
<comment type="subcellular location">
    <subcellularLocation>
        <location evidence="9">Cytoplasm</location>
    </subcellularLocation>
</comment>
<dbReference type="PROSITE" id="PS00636">
    <property type="entry name" value="DNAJ_1"/>
    <property type="match status" value="1"/>
</dbReference>
<dbReference type="Pfam" id="PF00684">
    <property type="entry name" value="DnaJ_CXXCXGXG"/>
    <property type="match status" value="1"/>
</dbReference>
<dbReference type="Pfam" id="PF01556">
    <property type="entry name" value="DnaJ_C"/>
    <property type="match status" value="1"/>
</dbReference>
<dbReference type="GO" id="GO:0016491">
    <property type="term" value="F:oxidoreductase activity"/>
    <property type="evidence" value="ECO:0007669"/>
    <property type="project" value="UniProtKB-KW"/>
</dbReference>
<dbReference type="InterPro" id="IPR018253">
    <property type="entry name" value="DnaJ_domain_CS"/>
</dbReference>
<evidence type="ECO:0000256" key="3">
    <source>
        <dbReference type="ARBA" id="ARBA00022723"/>
    </source>
</evidence>
<keyword evidence="8 9" id="KW-0143">Chaperone</keyword>
<evidence type="ECO:0000256" key="4">
    <source>
        <dbReference type="ARBA" id="ARBA00022737"/>
    </source>
</evidence>
<evidence type="ECO:0000259" key="11">
    <source>
        <dbReference type="PROSITE" id="PS50076"/>
    </source>
</evidence>
<evidence type="ECO:0000313" key="13">
    <source>
        <dbReference type="EMBL" id="QUW03665.1"/>
    </source>
</evidence>
<evidence type="ECO:0000256" key="8">
    <source>
        <dbReference type="ARBA" id="ARBA00023186"/>
    </source>
</evidence>
<keyword evidence="3 9" id="KW-0479">Metal-binding</keyword>
<feature type="repeat" description="CXXCXGXG motif" evidence="9">
    <location>
        <begin position="189"/>
        <end position="196"/>
    </location>
</feature>
<evidence type="ECO:0000256" key="2">
    <source>
        <dbReference type="ARBA" id="ARBA00022705"/>
    </source>
</evidence>
<dbReference type="InterPro" id="IPR001305">
    <property type="entry name" value="HSP_DnaJ_Cys-rich_dom"/>
</dbReference>
<dbReference type="PROSITE" id="PS50076">
    <property type="entry name" value="DNAJ_2"/>
    <property type="match status" value="1"/>
</dbReference>
<evidence type="ECO:0000256" key="1">
    <source>
        <dbReference type="ARBA" id="ARBA00022490"/>
    </source>
</evidence>
<keyword evidence="5 9" id="KW-0863">Zinc-finger</keyword>
<feature type="binding site" evidence="9">
    <location>
        <position position="206"/>
    </location>
    <ligand>
        <name>Zn(2+)</name>
        <dbReference type="ChEBI" id="CHEBI:29105"/>
        <label>1</label>
    </ligand>
</feature>
<dbReference type="SMART" id="SM00271">
    <property type="entry name" value="DnaJ"/>
    <property type="match status" value="1"/>
</dbReference>
<evidence type="ECO:0000259" key="12">
    <source>
        <dbReference type="PROSITE" id="PS51188"/>
    </source>
</evidence>
<dbReference type="Pfam" id="PF00226">
    <property type="entry name" value="DnaJ"/>
    <property type="match status" value="1"/>
</dbReference>
<dbReference type="PANTHER" id="PTHR43096">
    <property type="entry name" value="DNAJ HOMOLOG 1, MITOCHONDRIAL-RELATED"/>
    <property type="match status" value="1"/>
</dbReference>
<feature type="binding site" evidence="9">
    <location>
        <position position="170"/>
    </location>
    <ligand>
        <name>Zn(2+)</name>
        <dbReference type="ChEBI" id="CHEBI:29105"/>
        <label>2</label>
    </ligand>
</feature>
<feature type="repeat" description="CXXCXGXG motif" evidence="9">
    <location>
        <begin position="203"/>
        <end position="210"/>
    </location>
</feature>
<evidence type="ECO:0000256" key="9">
    <source>
        <dbReference type="HAMAP-Rule" id="MF_01152"/>
    </source>
</evidence>
<feature type="repeat" description="CXXCXGXG motif" evidence="9">
    <location>
        <begin position="167"/>
        <end position="174"/>
    </location>
</feature>
<feature type="binding site" evidence="9">
    <location>
        <position position="167"/>
    </location>
    <ligand>
        <name>Zn(2+)</name>
        <dbReference type="ChEBI" id="CHEBI:29105"/>
        <label>2</label>
    </ligand>
</feature>
<feature type="repeat" description="CXXCXGXG motif" evidence="9">
    <location>
        <begin position="150"/>
        <end position="157"/>
    </location>
</feature>
<evidence type="ECO:0000256" key="6">
    <source>
        <dbReference type="ARBA" id="ARBA00022833"/>
    </source>
</evidence>
<sequence>MATKRDYYEVLGVARNATETDIKKAYRRLAMKYHPDKNPGDTTAEEKFKEAAEAYAVLSDAEQRARYDRFGHAGVGAAAAGGFGGGFAGFQNFEDILGDLFGFGFGGGAGGRRTSQVQRGADLRYDLELTLEEAAKGVTTQIRVPRLETCDDCGGSGAAPGTAPETCPACGGLGQVRYQQGFFSVTRTCPQCRGVGRTIKDPCRTCRGEGRVRREKKIELKVPAGVDDGMRLRVGGEGESGLGGGPPGDLQVVIHIREHEIFERQDNNLLCQVSIDIAEAALGADIEVPLLEGQTSLKIPEGTQTGTTFRLRGKGITSLSGEVGDLFVVINVVTPTNLTREQRRLLEEFAALSPRGERRNSVRKSEERGFFDRVKDAIFGS</sequence>
<feature type="binding site" evidence="9">
    <location>
        <position position="192"/>
    </location>
    <ligand>
        <name>Zn(2+)</name>
        <dbReference type="ChEBI" id="CHEBI:29105"/>
        <label>2</label>
    </ligand>
</feature>
<dbReference type="CDD" id="cd06257">
    <property type="entry name" value="DnaJ"/>
    <property type="match status" value="1"/>
</dbReference>
<keyword evidence="4 9" id="KW-0677">Repeat</keyword>
<evidence type="ECO:0000256" key="5">
    <source>
        <dbReference type="ARBA" id="ARBA00022771"/>
    </source>
</evidence>
<feature type="domain" description="J" evidence="11">
    <location>
        <begin position="6"/>
        <end position="71"/>
    </location>
</feature>
<dbReference type="NCBIfam" id="NF008035">
    <property type="entry name" value="PRK10767.1"/>
    <property type="match status" value="1"/>
</dbReference>
<dbReference type="InterPro" id="IPR001623">
    <property type="entry name" value="DnaJ_domain"/>
</dbReference>